<dbReference type="Gene3D" id="3.80.10.10">
    <property type="entry name" value="Ribonuclease Inhibitor"/>
    <property type="match status" value="1"/>
</dbReference>
<feature type="chain" id="PRO_5015163626" evidence="2">
    <location>
        <begin position="18"/>
        <end position="713"/>
    </location>
</feature>
<evidence type="ECO:0000256" key="1">
    <source>
        <dbReference type="SAM" id="Phobius"/>
    </source>
</evidence>
<feature type="signal peptide" evidence="2">
    <location>
        <begin position="1"/>
        <end position="17"/>
    </location>
</feature>
<keyword evidence="1" id="KW-0472">Membrane</keyword>
<evidence type="ECO:0000313" key="5">
    <source>
        <dbReference type="Proteomes" id="UP000237271"/>
    </source>
</evidence>
<organism evidence="4 5">
    <name type="scientific">Phytophthora palmivora</name>
    <dbReference type="NCBI Taxonomy" id="4796"/>
    <lineage>
        <taxon>Eukaryota</taxon>
        <taxon>Sar</taxon>
        <taxon>Stramenopiles</taxon>
        <taxon>Oomycota</taxon>
        <taxon>Peronosporomycetes</taxon>
        <taxon>Peronosporales</taxon>
        <taxon>Peronosporaceae</taxon>
        <taxon>Phytophthora</taxon>
    </lineage>
</organism>
<evidence type="ECO:0000259" key="3">
    <source>
        <dbReference type="PROSITE" id="PS50011"/>
    </source>
</evidence>
<dbReference type="InterPro" id="IPR000719">
    <property type="entry name" value="Prot_kinase_dom"/>
</dbReference>
<protein>
    <submittedName>
        <fullName evidence="4">TKL protein kinase</fullName>
    </submittedName>
</protein>
<dbReference type="SUPFAM" id="SSF56112">
    <property type="entry name" value="Protein kinase-like (PK-like)"/>
    <property type="match status" value="1"/>
</dbReference>
<dbReference type="InterPro" id="IPR011009">
    <property type="entry name" value="Kinase-like_dom_sf"/>
</dbReference>
<reference evidence="4 5" key="1">
    <citation type="journal article" date="2017" name="Genome Biol. Evol.">
        <title>Phytophthora megakarya and P. palmivora, closely related causal agents of cacao black pod rot, underwent increases in genome sizes and gene numbers by different mechanisms.</title>
        <authorList>
            <person name="Ali S.S."/>
            <person name="Shao J."/>
            <person name="Lary D.J."/>
            <person name="Kronmiller B."/>
            <person name="Shen D."/>
            <person name="Strem M.D."/>
            <person name="Amoako-Attah I."/>
            <person name="Akrofi A.Y."/>
            <person name="Begoude B.A."/>
            <person name="Ten Hoopen G.M."/>
            <person name="Coulibaly K."/>
            <person name="Kebe B.I."/>
            <person name="Melnick R.L."/>
            <person name="Guiltinan M.J."/>
            <person name="Tyler B.M."/>
            <person name="Meinhardt L.W."/>
            <person name="Bailey B.A."/>
        </authorList>
    </citation>
    <scope>NUCLEOTIDE SEQUENCE [LARGE SCALE GENOMIC DNA]</scope>
    <source>
        <strain evidence="5">sbr112.9</strain>
    </source>
</reference>
<dbReference type="EMBL" id="NCKW01008230">
    <property type="protein sequence ID" value="POM68393.1"/>
    <property type="molecule type" value="Genomic_DNA"/>
</dbReference>
<feature type="domain" description="Protein kinase" evidence="3">
    <location>
        <begin position="441"/>
        <end position="711"/>
    </location>
</feature>
<comment type="caution">
    <text evidence="4">The sequence shown here is derived from an EMBL/GenBank/DDBJ whole genome shotgun (WGS) entry which is preliminary data.</text>
</comment>
<keyword evidence="1" id="KW-1133">Transmembrane helix</keyword>
<keyword evidence="4" id="KW-0808">Transferase</keyword>
<name>A0A2P4XS68_9STRA</name>
<dbReference type="InterPro" id="IPR032675">
    <property type="entry name" value="LRR_dom_sf"/>
</dbReference>
<dbReference type="OrthoDB" id="112167at2759"/>
<dbReference type="GO" id="GO:0004674">
    <property type="term" value="F:protein serine/threonine kinase activity"/>
    <property type="evidence" value="ECO:0007669"/>
    <property type="project" value="TreeGrafter"/>
</dbReference>
<dbReference type="PANTHER" id="PTHR44329">
    <property type="entry name" value="SERINE/THREONINE-PROTEIN KINASE TNNI3K-RELATED"/>
    <property type="match status" value="1"/>
</dbReference>
<dbReference type="PROSITE" id="PS50011">
    <property type="entry name" value="PROTEIN_KINASE_DOM"/>
    <property type="match status" value="1"/>
</dbReference>
<dbReference type="InterPro" id="IPR001245">
    <property type="entry name" value="Ser-Thr/Tyr_kinase_cat_dom"/>
</dbReference>
<dbReference type="Proteomes" id="UP000237271">
    <property type="component" value="Unassembled WGS sequence"/>
</dbReference>
<accession>A0A2P4XS68</accession>
<feature type="transmembrane region" description="Helical" evidence="1">
    <location>
        <begin position="377"/>
        <end position="398"/>
    </location>
</feature>
<dbReference type="InterPro" id="IPR051681">
    <property type="entry name" value="Ser/Thr_Kinases-Pseudokinases"/>
</dbReference>
<dbReference type="GO" id="GO:0005524">
    <property type="term" value="F:ATP binding"/>
    <property type="evidence" value="ECO:0007669"/>
    <property type="project" value="InterPro"/>
</dbReference>
<keyword evidence="4" id="KW-0418">Kinase</keyword>
<evidence type="ECO:0000313" key="4">
    <source>
        <dbReference type="EMBL" id="POM68393.1"/>
    </source>
</evidence>
<keyword evidence="1" id="KW-0812">Transmembrane</keyword>
<sequence>MVFLLITAQLIFNIIGAQECFIPANTLTTSCNESCGMYEPCLVYNSTECSDSSSNTENCTSSFDMCSYACFQAFGAYNSDPTQFIFLVSSGTEDVNNNGIYATANITAIDQLVLSPQTTDVWIQGGDYQQINKGKIVELELAPDLLTSQSQVRSVSLMSMNLSAKSYDIPYMIPNSTTTLSLSNTLLTEFPSHLSSLSNIMILWLCCTYNILCSTTFTCLLTLTCRDLHQNSVSTFEGNFPGLTELYLNINNLTEIPAVVFTFKHLTKLAIQNNPFTSRSFTESQITFLQGLTSLDLVDSDFQVAVNCSLAEQRVAGNNNVVVCVSDFASTGSVSGEFSDSSSSSSNYPISRISYSSGSTSVDKDHSNDADRSSLPLIVAMAIIIVLIVLIVTAIFYWQQHINGSTRGVHNSMNDDSSKRRATELWDDDDMLQLQVNCDDIQDIRVIGGGASTIVWLIRYRNSVLLASKRLREVISTEQAQTFVDEIKLASKLDHPNIVTFIGAAWSTRFDMQALFEYVENGDLHSYLAPSRPRYWTRIKLQLAVDVIEALVYVHTLTPPLVHQELSSRNVLISTDMQAKLSGFTGSRLQSVNRGIGSSRWLAPEIISGTRDYDQAADIFTFGVLLSEFDTHEFPYSNIAYDNAAGESGNTLGELAILQKVANGTLRPAFSDTCPPIILELAKQCMSQEPRDRPLALKIAYTLRMLQREAFNM</sequence>
<keyword evidence="2" id="KW-0732">Signal</keyword>
<dbReference type="Pfam" id="PF07714">
    <property type="entry name" value="PK_Tyr_Ser-Thr"/>
    <property type="match status" value="1"/>
</dbReference>
<dbReference type="Gene3D" id="1.10.510.10">
    <property type="entry name" value="Transferase(Phosphotransferase) domain 1"/>
    <property type="match status" value="1"/>
</dbReference>
<dbReference type="SUPFAM" id="SSF52058">
    <property type="entry name" value="L domain-like"/>
    <property type="match status" value="1"/>
</dbReference>
<dbReference type="AlphaFoldDB" id="A0A2P4XS68"/>
<proteinExistence type="predicted"/>
<keyword evidence="5" id="KW-1185">Reference proteome</keyword>
<gene>
    <name evidence="4" type="ORF">PHPALM_15452</name>
</gene>
<feature type="transmembrane region" description="Helical" evidence="1">
    <location>
        <begin position="201"/>
        <end position="223"/>
    </location>
</feature>
<dbReference type="PANTHER" id="PTHR44329:SF214">
    <property type="entry name" value="PROTEIN KINASE DOMAIN-CONTAINING PROTEIN"/>
    <property type="match status" value="1"/>
</dbReference>
<evidence type="ECO:0000256" key="2">
    <source>
        <dbReference type="SAM" id="SignalP"/>
    </source>
</evidence>